<comment type="subcellular location">
    <subcellularLocation>
        <location evidence="9">Cytoplasm</location>
    </subcellularLocation>
    <text evidence="9">About half TF is bound to the ribosome near the polypeptide exit tunnel while the other half is free in the cytoplasm.</text>
</comment>
<evidence type="ECO:0000256" key="6">
    <source>
        <dbReference type="ARBA" id="ARBA00023186"/>
    </source>
</evidence>
<evidence type="ECO:0000259" key="12">
    <source>
        <dbReference type="Pfam" id="PF05697"/>
    </source>
</evidence>
<evidence type="ECO:0000256" key="3">
    <source>
        <dbReference type="ARBA" id="ARBA00013194"/>
    </source>
</evidence>
<dbReference type="GO" id="GO:0051301">
    <property type="term" value="P:cell division"/>
    <property type="evidence" value="ECO:0007669"/>
    <property type="project" value="UniProtKB-KW"/>
</dbReference>
<evidence type="ECO:0000256" key="9">
    <source>
        <dbReference type="HAMAP-Rule" id="MF_00303"/>
    </source>
</evidence>
<comment type="domain">
    <text evidence="9">Consists of 3 domains; the N-terminus binds the ribosome, the middle domain has PPIase activity, while the C-terminus has intrinsic chaperone activity on its own.</text>
</comment>
<evidence type="ECO:0000256" key="2">
    <source>
        <dbReference type="ARBA" id="ARBA00005464"/>
    </source>
</evidence>
<dbReference type="GO" id="GO:0044183">
    <property type="term" value="F:protein folding chaperone"/>
    <property type="evidence" value="ECO:0007669"/>
    <property type="project" value="TreeGrafter"/>
</dbReference>
<dbReference type="SUPFAM" id="SSF54534">
    <property type="entry name" value="FKBP-like"/>
    <property type="match status" value="1"/>
</dbReference>
<dbReference type="PANTHER" id="PTHR30560">
    <property type="entry name" value="TRIGGER FACTOR CHAPERONE AND PEPTIDYL-PROLYL CIS/TRANS ISOMERASE"/>
    <property type="match status" value="1"/>
</dbReference>
<keyword evidence="5 9" id="KW-0697">Rotamase</keyword>
<dbReference type="Pfam" id="PF05698">
    <property type="entry name" value="Trigger_C"/>
    <property type="match status" value="1"/>
</dbReference>
<evidence type="ECO:0000259" key="11">
    <source>
        <dbReference type="Pfam" id="PF00254"/>
    </source>
</evidence>
<dbReference type="InterPro" id="IPR037041">
    <property type="entry name" value="Trigger_fac_C_sf"/>
</dbReference>
<evidence type="ECO:0000259" key="13">
    <source>
        <dbReference type="Pfam" id="PF05698"/>
    </source>
</evidence>
<keyword evidence="10" id="KW-0175">Coiled coil</keyword>
<comment type="caution">
    <text evidence="14">The sequence shown here is derived from an EMBL/GenBank/DDBJ whole genome shotgun (WGS) entry which is preliminary data.</text>
</comment>
<dbReference type="AlphaFoldDB" id="A0A2M6W716"/>
<evidence type="ECO:0000256" key="5">
    <source>
        <dbReference type="ARBA" id="ARBA00023110"/>
    </source>
</evidence>
<dbReference type="InterPro" id="IPR027304">
    <property type="entry name" value="Trigger_fact/SurA_dom_sf"/>
</dbReference>
<dbReference type="NCBIfam" id="TIGR00115">
    <property type="entry name" value="tig"/>
    <property type="match status" value="1"/>
</dbReference>
<dbReference type="PIRSF" id="PIRSF003095">
    <property type="entry name" value="Trigger_factor"/>
    <property type="match status" value="1"/>
</dbReference>
<feature type="domain" description="PPIase FKBP-type" evidence="11">
    <location>
        <begin position="156"/>
        <end position="238"/>
    </location>
</feature>
<feature type="domain" description="Trigger factor ribosome-binding bacterial" evidence="12">
    <location>
        <begin position="1"/>
        <end position="145"/>
    </location>
</feature>
<dbReference type="InterPro" id="IPR008881">
    <property type="entry name" value="Trigger_fac_ribosome-bd_bac"/>
</dbReference>
<keyword evidence="9" id="KW-0131">Cell cycle</keyword>
<dbReference type="HAMAP" id="MF_00303">
    <property type="entry name" value="Trigger_factor_Tig"/>
    <property type="match status" value="1"/>
</dbReference>
<evidence type="ECO:0000256" key="8">
    <source>
        <dbReference type="ARBA" id="ARBA00029986"/>
    </source>
</evidence>
<dbReference type="Pfam" id="PF00254">
    <property type="entry name" value="FKBP_C"/>
    <property type="match status" value="1"/>
</dbReference>
<dbReference type="Gene3D" id="3.30.70.1050">
    <property type="entry name" value="Trigger factor ribosome-binding domain"/>
    <property type="match status" value="1"/>
</dbReference>
<dbReference type="SUPFAM" id="SSF102735">
    <property type="entry name" value="Trigger factor ribosome-binding domain"/>
    <property type="match status" value="1"/>
</dbReference>
<dbReference type="InterPro" id="IPR046357">
    <property type="entry name" value="PPIase_dom_sf"/>
</dbReference>
<dbReference type="Pfam" id="PF05697">
    <property type="entry name" value="Trigger_N"/>
    <property type="match status" value="1"/>
</dbReference>
<dbReference type="GO" id="GO:0003755">
    <property type="term" value="F:peptidyl-prolyl cis-trans isomerase activity"/>
    <property type="evidence" value="ECO:0007669"/>
    <property type="project" value="UniProtKB-UniRule"/>
</dbReference>
<organism evidence="14 15">
    <name type="scientific">Candidatus Magasanikbacteria bacterium CG10_big_fil_rev_8_21_14_0_10_36_32</name>
    <dbReference type="NCBI Taxonomy" id="1974646"/>
    <lineage>
        <taxon>Bacteria</taxon>
        <taxon>Candidatus Magasanikiibacteriota</taxon>
    </lineage>
</organism>
<keyword evidence="9" id="KW-0963">Cytoplasm</keyword>
<keyword evidence="7 9" id="KW-0413">Isomerase</keyword>
<evidence type="ECO:0000256" key="4">
    <source>
        <dbReference type="ARBA" id="ARBA00016902"/>
    </source>
</evidence>
<dbReference type="GO" id="GO:0015031">
    <property type="term" value="P:protein transport"/>
    <property type="evidence" value="ECO:0007669"/>
    <property type="project" value="UniProtKB-UniRule"/>
</dbReference>
<dbReference type="InterPro" id="IPR008880">
    <property type="entry name" value="Trigger_fac_C"/>
</dbReference>
<dbReference type="InterPro" id="IPR036611">
    <property type="entry name" value="Trigger_fac_ribosome-bd_sf"/>
</dbReference>
<keyword evidence="9" id="KW-0132">Cell division</keyword>
<keyword evidence="6 9" id="KW-0143">Chaperone</keyword>
<dbReference type="EC" id="5.2.1.8" evidence="3 9"/>
<evidence type="ECO:0000313" key="15">
    <source>
        <dbReference type="Proteomes" id="UP000231426"/>
    </source>
</evidence>
<dbReference type="GO" id="GO:0051083">
    <property type="term" value="P:'de novo' cotranslational protein folding"/>
    <property type="evidence" value="ECO:0007669"/>
    <property type="project" value="TreeGrafter"/>
</dbReference>
<dbReference type="Proteomes" id="UP000231426">
    <property type="component" value="Unassembled WGS sequence"/>
</dbReference>
<protein>
    <recommendedName>
        <fullName evidence="4 9">Trigger factor</fullName>
        <shortName evidence="9">TF</shortName>
        <ecNumber evidence="3 9">5.2.1.8</ecNumber>
    </recommendedName>
    <alternativeName>
        <fullName evidence="8 9">PPIase</fullName>
    </alternativeName>
</protein>
<comment type="function">
    <text evidence="9">Involved in protein export. Acts as a chaperone by maintaining the newly synthesized protein in an open conformation. Functions as a peptidyl-prolyl cis-trans isomerase.</text>
</comment>
<name>A0A2M6W716_9BACT</name>
<feature type="coiled-coil region" evidence="10">
    <location>
        <begin position="265"/>
        <end position="300"/>
    </location>
</feature>
<dbReference type="GO" id="GO:0043022">
    <property type="term" value="F:ribosome binding"/>
    <property type="evidence" value="ECO:0007669"/>
    <property type="project" value="TreeGrafter"/>
</dbReference>
<dbReference type="InterPro" id="IPR005215">
    <property type="entry name" value="Trig_fac"/>
</dbReference>
<dbReference type="GO" id="GO:0005737">
    <property type="term" value="C:cytoplasm"/>
    <property type="evidence" value="ECO:0007669"/>
    <property type="project" value="UniProtKB-SubCell"/>
</dbReference>
<accession>A0A2M6W716</accession>
<evidence type="ECO:0000256" key="7">
    <source>
        <dbReference type="ARBA" id="ARBA00023235"/>
    </source>
</evidence>
<dbReference type="GO" id="GO:0043335">
    <property type="term" value="P:protein unfolding"/>
    <property type="evidence" value="ECO:0007669"/>
    <property type="project" value="TreeGrafter"/>
</dbReference>
<proteinExistence type="inferred from homology"/>
<dbReference type="InterPro" id="IPR001179">
    <property type="entry name" value="PPIase_FKBP_dom"/>
</dbReference>
<dbReference type="Gene3D" id="3.10.50.40">
    <property type="match status" value="1"/>
</dbReference>
<comment type="catalytic activity">
    <reaction evidence="1 9">
        <text>[protein]-peptidylproline (omega=180) = [protein]-peptidylproline (omega=0)</text>
        <dbReference type="Rhea" id="RHEA:16237"/>
        <dbReference type="Rhea" id="RHEA-COMP:10747"/>
        <dbReference type="Rhea" id="RHEA-COMP:10748"/>
        <dbReference type="ChEBI" id="CHEBI:83833"/>
        <dbReference type="ChEBI" id="CHEBI:83834"/>
        <dbReference type="EC" id="5.2.1.8"/>
    </reaction>
</comment>
<evidence type="ECO:0000256" key="1">
    <source>
        <dbReference type="ARBA" id="ARBA00000971"/>
    </source>
</evidence>
<dbReference type="PANTHER" id="PTHR30560:SF3">
    <property type="entry name" value="TRIGGER FACTOR-LIKE PROTEIN TIG, CHLOROPLASTIC"/>
    <property type="match status" value="1"/>
</dbReference>
<evidence type="ECO:0000256" key="10">
    <source>
        <dbReference type="SAM" id="Coils"/>
    </source>
</evidence>
<feature type="domain" description="Trigger factor C-terminal" evidence="13">
    <location>
        <begin position="261"/>
        <end position="421"/>
    </location>
</feature>
<comment type="similarity">
    <text evidence="2 9">Belongs to the FKBP-type PPIase family. Tig subfamily.</text>
</comment>
<gene>
    <name evidence="9 14" type="primary">tig</name>
    <name evidence="14" type="ORF">COU29_02165</name>
</gene>
<sequence>MSHELKKISQSEVEFTITVSPADYQKEMDSAAERLSERAAIKGFRPGKAPYDIVKSQVGEIKIMEEALEQIIQAGFYKAVQAEKLETVGMPLVTIEKMAPGNDIVYKAKVALFPKIKLADLSKIKIESKKIEVTQKQIEDIIESLKKMQIKETVKNETATKNDKAVINMDMFIDKVAVEGGQAKDHQIYLSEEHYIPGLAEQIIGLKKDDEKEFMLPFPKEHYQKHLAGKNVDFKVKIKDVFSLEYPEVNDEFAKKLGIESLSKLQELLKTNLSKEAEMKEEQRTEMDILEQLLTKSEYEEIPEILVKSEKQKMFHELKHDLEHRGISMEDYLKNIKKTEEQISDDFAEQAIKRVKALLATRQIALNNNIIATQEDIDKEIDLIKKTYADDPKVEENLKRADVLSTIATMIQNRKVMELLKSKVIK</sequence>
<evidence type="ECO:0000313" key="14">
    <source>
        <dbReference type="EMBL" id="PIT88563.1"/>
    </source>
</evidence>
<reference evidence="15" key="1">
    <citation type="submission" date="2017-09" db="EMBL/GenBank/DDBJ databases">
        <title>Depth-based differentiation of microbial function through sediment-hosted aquifers and enrichment of novel symbionts in the deep terrestrial subsurface.</title>
        <authorList>
            <person name="Probst A.J."/>
            <person name="Ladd B."/>
            <person name="Jarett J.K."/>
            <person name="Geller-Mcgrath D.E."/>
            <person name="Sieber C.M.K."/>
            <person name="Emerson J.B."/>
            <person name="Anantharaman K."/>
            <person name="Thomas B.C."/>
            <person name="Malmstrom R."/>
            <person name="Stieglmeier M."/>
            <person name="Klingl A."/>
            <person name="Woyke T."/>
            <person name="Ryan C.M."/>
            <person name="Banfield J.F."/>
        </authorList>
    </citation>
    <scope>NUCLEOTIDE SEQUENCE [LARGE SCALE GENOMIC DNA]</scope>
</reference>
<dbReference type="EMBL" id="PFBV01000003">
    <property type="protein sequence ID" value="PIT88563.1"/>
    <property type="molecule type" value="Genomic_DNA"/>
</dbReference>
<dbReference type="SUPFAM" id="SSF109998">
    <property type="entry name" value="Triger factor/SurA peptide-binding domain-like"/>
    <property type="match status" value="1"/>
</dbReference>
<dbReference type="Gene3D" id="1.10.3120.10">
    <property type="entry name" value="Trigger factor, C-terminal domain"/>
    <property type="match status" value="1"/>
</dbReference>